<feature type="domain" description="Methyltransferase type 11" evidence="4">
    <location>
        <begin position="49"/>
        <end position="140"/>
    </location>
</feature>
<dbReference type="SUPFAM" id="SSF53335">
    <property type="entry name" value="S-adenosyl-L-methionine-dependent methyltransferases"/>
    <property type="match status" value="1"/>
</dbReference>
<sequence>MDRFYDEDKIAENYLKFRPKYTEEVAEAVMKYLDAHYKEHSQRKHDLMVDVGCGSGQGTNLFATHFKKIVGVDICGKQIQCANKQNTHENISYLVGKAEELPFEDHSVDLVACGTAAHWFNLPKFFQEVLRVLKPSGCLAVFAYGFTEIYPTGMKNEDKARATTNIFTELLHTGLTGHRLQEWVREKPAFGKAEVKIYDDVFNAIPFPNKQRNDDISMILTWSLDDFLGFVSSSVMTRALEKGKEELKNFFSDVLDKDEDNFDLFDIVSRKVKKIWNLEDQDQVELKAEMDIYLLLSVVDKA</sequence>
<dbReference type="PANTHER" id="PTHR44942:SF4">
    <property type="entry name" value="METHYLTRANSFERASE TYPE 11 DOMAIN-CONTAINING PROTEIN"/>
    <property type="match status" value="1"/>
</dbReference>
<dbReference type="Proteomes" id="UP001642483">
    <property type="component" value="Unassembled WGS sequence"/>
</dbReference>
<comment type="similarity">
    <text evidence="1">Belongs to the methyltransferase superfamily.</text>
</comment>
<keyword evidence="2" id="KW-0489">Methyltransferase</keyword>
<proteinExistence type="inferred from homology"/>
<comment type="caution">
    <text evidence="5">The sequence shown here is derived from an EMBL/GenBank/DDBJ whole genome shotgun (WGS) entry which is preliminary data.</text>
</comment>
<evidence type="ECO:0000256" key="2">
    <source>
        <dbReference type="ARBA" id="ARBA00022603"/>
    </source>
</evidence>
<dbReference type="InterPro" id="IPR051052">
    <property type="entry name" value="Diverse_substrate_MTase"/>
</dbReference>
<reference evidence="5 6" key="1">
    <citation type="submission" date="2024-02" db="EMBL/GenBank/DDBJ databases">
        <authorList>
            <person name="Daric V."/>
            <person name="Darras S."/>
        </authorList>
    </citation>
    <scope>NUCLEOTIDE SEQUENCE [LARGE SCALE GENOMIC DNA]</scope>
</reference>
<protein>
    <recommendedName>
        <fullName evidence="4">Methyltransferase type 11 domain-containing protein</fullName>
    </recommendedName>
</protein>
<evidence type="ECO:0000256" key="3">
    <source>
        <dbReference type="ARBA" id="ARBA00022679"/>
    </source>
</evidence>
<dbReference type="PANTHER" id="PTHR44942">
    <property type="entry name" value="METHYLTRANSF_11 DOMAIN-CONTAINING PROTEIN"/>
    <property type="match status" value="1"/>
</dbReference>
<organism evidence="5 6">
    <name type="scientific">Clavelina lepadiformis</name>
    <name type="common">Light-bulb sea squirt</name>
    <name type="synonym">Ascidia lepadiformis</name>
    <dbReference type="NCBI Taxonomy" id="159417"/>
    <lineage>
        <taxon>Eukaryota</taxon>
        <taxon>Metazoa</taxon>
        <taxon>Chordata</taxon>
        <taxon>Tunicata</taxon>
        <taxon>Ascidiacea</taxon>
        <taxon>Aplousobranchia</taxon>
        <taxon>Clavelinidae</taxon>
        <taxon>Clavelina</taxon>
    </lineage>
</organism>
<dbReference type="CDD" id="cd02440">
    <property type="entry name" value="AdoMet_MTases"/>
    <property type="match status" value="1"/>
</dbReference>
<evidence type="ECO:0000313" key="5">
    <source>
        <dbReference type="EMBL" id="CAK8692533.1"/>
    </source>
</evidence>
<dbReference type="InterPro" id="IPR013216">
    <property type="entry name" value="Methyltransf_11"/>
</dbReference>
<dbReference type="Gene3D" id="3.40.50.150">
    <property type="entry name" value="Vaccinia Virus protein VP39"/>
    <property type="match status" value="1"/>
</dbReference>
<dbReference type="InterPro" id="IPR029063">
    <property type="entry name" value="SAM-dependent_MTases_sf"/>
</dbReference>
<evidence type="ECO:0000259" key="4">
    <source>
        <dbReference type="Pfam" id="PF08241"/>
    </source>
</evidence>
<evidence type="ECO:0000313" key="6">
    <source>
        <dbReference type="Proteomes" id="UP001642483"/>
    </source>
</evidence>
<gene>
    <name evidence="5" type="ORF">CVLEPA_LOCUS25793</name>
</gene>
<keyword evidence="3" id="KW-0808">Transferase</keyword>
<dbReference type="Pfam" id="PF08241">
    <property type="entry name" value="Methyltransf_11"/>
    <property type="match status" value="1"/>
</dbReference>
<name>A0ABP0GMC8_CLALP</name>
<keyword evidence="6" id="KW-1185">Reference proteome</keyword>
<evidence type="ECO:0000256" key="1">
    <source>
        <dbReference type="ARBA" id="ARBA00008361"/>
    </source>
</evidence>
<dbReference type="EMBL" id="CAWYQH010000130">
    <property type="protein sequence ID" value="CAK8692533.1"/>
    <property type="molecule type" value="Genomic_DNA"/>
</dbReference>
<accession>A0ABP0GMC8</accession>